<feature type="region of interest" description="Disordered" evidence="1">
    <location>
        <begin position="196"/>
        <end position="243"/>
    </location>
</feature>
<comment type="caution">
    <text evidence="2">The sequence shown here is derived from an EMBL/GenBank/DDBJ whole genome shotgun (WGS) entry which is preliminary data.</text>
</comment>
<dbReference type="Proteomes" id="UP001172673">
    <property type="component" value="Unassembled WGS sequence"/>
</dbReference>
<evidence type="ECO:0008006" key="4">
    <source>
        <dbReference type="Google" id="ProtNLM"/>
    </source>
</evidence>
<dbReference type="AlphaFoldDB" id="A0AA38X3N7"/>
<sequence length="243" mass="26346">MSGLGLGGYESSDEDDGQSREVSSAVRVEPTPNGTTRLDQTSSVTAPAVRGARRLNEEGPMVGPTMPERMDDDLGVEEQAQSPQPQQHMSERETIHYLTQASHPMTSIPPSPPGSPDPTLNAKFKRFLELKAKGLHFDEDLANKSSFRNPGLLATMMTRAGIEGDDQYKTSLPLDVFDPTGFPPSAYKEELLRSQQSLKEREQAARKSLSATGKRSIEFTSGGTSGASSRDSTPGVPNKRKRA</sequence>
<protein>
    <recommendedName>
        <fullName evidence="4">HCNGP-like protein</fullName>
    </recommendedName>
</protein>
<evidence type="ECO:0000256" key="1">
    <source>
        <dbReference type="SAM" id="MobiDB-lite"/>
    </source>
</evidence>
<feature type="compositionally biased region" description="Polar residues" evidence="1">
    <location>
        <begin position="209"/>
        <end position="232"/>
    </location>
</feature>
<gene>
    <name evidence="2" type="ORF">H2200_009192</name>
</gene>
<dbReference type="PANTHER" id="PTHR13464">
    <property type="entry name" value="TRANSCRIPTIONAL REGULATOR PROTEIN HCNGP"/>
    <property type="match status" value="1"/>
</dbReference>
<dbReference type="PANTHER" id="PTHR13464:SF0">
    <property type="entry name" value="SAP30-BINDING PROTEIN"/>
    <property type="match status" value="1"/>
</dbReference>
<feature type="region of interest" description="Disordered" evidence="1">
    <location>
        <begin position="1"/>
        <end position="90"/>
    </location>
</feature>
<dbReference type="GO" id="GO:0006355">
    <property type="term" value="P:regulation of DNA-templated transcription"/>
    <property type="evidence" value="ECO:0007669"/>
    <property type="project" value="InterPro"/>
</dbReference>
<keyword evidence="3" id="KW-1185">Reference proteome</keyword>
<dbReference type="GO" id="GO:0005634">
    <property type="term" value="C:nucleus"/>
    <property type="evidence" value="ECO:0007669"/>
    <property type="project" value="TreeGrafter"/>
</dbReference>
<feature type="compositionally biased region" description="Polar residues" evidence="1">
    <location>
        <begin position="79"/>
        <end position="88"/>
    </location>
</feature>
<organism evidence="2 3">
    <name type="scientific">Cladophialophora chaetospira</name>
    <dbReference type="NCBI Taxonomy" id="386627"/>
    <lineage>
        <taxon>Eukaryota</taxon>
        <taxon>Fungi</taxon>
        <taxon>Dikarya</taxon>
        <taxon>Ascomycota</taxon>
        <taxon>Pezizomycotina</taxon>
        <taxon>Eurotiomycetes</taxon>
        <taxon>Chaetothyriomycetidae</taxon>
        <taxon>Chaetothyriales</taxon>
        <taxon>Herpotrichiellaceae</taxon>
        <taxon>Cladophialophora</taxon>
    </lineage>
</organism>
<feature type="compositionally biased region" description="Polar residues" evidence="1">
    <location>
        <begin position="32"/>
        <end position="45"/>
    </location>
</feature>
<dbReference type="InterPro" id="IPR012479">
    <property type="entry name" value="SAP30BP"/>
</dbReference>
<name>A0AA38X3N7_9EURO</name>
<feature type="compositionally biased region" description="Basic and acidic residues" evidence="1">
    <location>
        <begin position="196"/>
        <end position="205"/>
    </location>
</feature>
<evidence type="ECO:0000313" key="3">
    <source>
        <dbReference type="Proteomes" id="UP001172673"/>
    </source>
</evidence>
<evidence type="ECO:0000313" key="2">
    <source>
        <dbReference type="EMBL" id="KAJ9606231.1"/>
    </source>
</evidence>
<proteinExistence type="predicted"/>
<reference evidence="2" key="1">
    <citation type="submission" date="2022-10" db="EMBL/GenBank/DDBJ databases">
        <title>Culturing micro-colonial fungi from biological soil crusts in the Mojave desert and describing Neophaeococcomyces mojavensis, and introducing the new genera and species Taxawa tesnikishii.</title>
        <authorList>
            <person name="Kurbessoian T."/>
            <person name="Stajich J.E."/>
        </authorList>
    </citation>
    <scope>NUCLEOTIDE SEQUENCE</scope>
    <source>
        <strain evidence="2">TK_41</strain>
    </source>
</reference>
<accession>A0AA38X3N7</accession>
<dbReference type="EMBL" id="JAPDRK010000014">
    <property type="protein sequence ID" value="KAJ9606231.1"/>
    <property type="molecule type" value="Genomic_DNA"/>
</dbReference>
<dbReference type="Pfam" id="PF07818">
    <property type="entry name" value="HCNGP"/>
    <property type="match status" value="1"/>
</dbReference>